<evidence type="ECO:0000313" key="2">
    <source>
        <dbReference type="EMBL" id="WNZ27847.1"/>
    </source>
</evidence>
<dbReference type="InterPro" id="IPR014710">
    <property type="entry name" value="RmlC-like_jellyroll"/>
</dbReference>
<gene>
    <name evidence="2" type="ORF">HJG54_34025</name>
</gene>
<dbReference type="RefSeq" id="WP_316436351.1">
    <property type="nucleotide sequence ID" value="NZ_CP053587.1"/>
</dbReference>
<dbReference type="Gene3D" id="2.60.120.10">
    <property type="entry name" value="Jelly Rolls"/>
    <property type="match status" value="1"/>
</dbReference>
<organism evidence="2">
    <name type="scientific">Leptolyngbya sp. NK1-12</name>
    <dbReference type="NCBI Taxonomy" id="2547451"/>
    <lineage>
        <taxon>Bacteria</taxon>
        <taxon>Bacillati</taxon>
        <taxon>Cyanobacteriota</taxon>
        <taxon>Cyanophyceae</taxon>
        <taxon>Leptolyngbyales</taxon>
        <taxon>Leptolyngbyaceae</taxon>
        <taxon>Leptolyngbya group</taxon>
        <taxon>Leptolyngbya</taxon>
    </lineage>
</organism>
<sequence length="135" mass="15170">MTSEQTSSNISNITSTYVVLGDNGDAIPIAVNHRFYEDLEQKFDDFKGKRLISHYNFEESWNSWEMHPAGEEFVCLLSGQVDFILEQNGTKNSVSLNAPGDYVLVPRGIWHTAKVHSLSSLLFITPGEGTQHRPL</sequence>
<evidence type="ECO:0000259" key="1">
    <source>
        <dbReference type="Pfam" id="PF05523"/>
    </source>
</evidence>
<accession>A0AA96WL21</accession>
<protein>
    <recommendedName>
        <fullName evidence="1">Sugar 3,4-ketoisomerase QdtA cupin domain-containing protein</fullName>
    </recommendedName>
</protein>
<name>A0AA96WL21_9CYAN</name>
<feature type="domain" description="Sugar 3,4-ketoisomerase QdtA cupin" evidence="1">
    <location>
        <begin position="65"/>
        <end position="124"/>
    </location>
</feature>
<dbReference type="InterPro" id="IPR008894">
    <property type="entry name" value="QdtA_cupin_dom"/>
</dbReference>
<dbReference type="SUPFAM" id="SSF51182">
    <property type="entry name" value="RmlC-like cupins"/>
    <property type="match status" value="1"/>
</dbReference>
<dbReference type="InterPro" id="IPR011051">
    <property type="entry name" value="RmlC_Cupin_sf"/>
</dbReference>
<proteinExistence type="predicted"/>
<dbReference type="EMBL" id="CP053587">
    <property type="protein sequence ID" value="WNZ27847.1"/>
    <property type="molecule type" value="Genomic_DNA"/>
</dbReference>
<dbReference type="AlphaFoldDB" id="A0AA96WL21"/>
<reference evidence="2" key="1">
    <citation type="submission" date="2020-05" db="EMBL/GenBank/DDBJ databases">
        <authorList>
            <person name="Zhu T."/>
            <person name="Keshari N."/>
            <person name="Lu X."/>
        </authorList>
    </citation>
    <scope>NUCLEOTIDE SEQUENCE</scope>
    <source>
        <strain evidence="2">NK1-12</strain>
    </source>
</reference>
<dbReference type="Pfam" id="PF05523">
    <property type="entry name" value="FdtA"/>
    <property type="match status" value="1"/>
</dbReference>